<accession>U3GY68</accession>
<dbReference type="KEGG" id="caz:CARG_04885"/>
<evidence type="ECO:0000313" key="3">
    <source>
        <dbReference type="EMBL" id="AGU15116.1"/>
    </source>
</evidence>
<gene>
    <name evidence="3" type="ORF">CARG_04885</name>
</gene>
<name>U3GY68_9CORY</name>
<dbReference type="STRING" id="1348662.CARG_04885"/>
<evidence type="ECO:0000256" key="2">
    <source>
        <dbReference type="SAM" id="SignalP"/>
    </source>
</evidence>
<dbReference type="eggNOG" id="COG3391">
    <property type="taxonomic scope" value="Bacteria"/>
</dbReference>
<feature type="chain" id="PRO_5039640470" description="Prolipoprotein LppL" evidence="2">
    <location>
        <begin position="35"/>
        <end position="389"/>
    </location>
</feature>
<dbReference type="Proteomes" id="UP000016943">
    <property type="component" value="Chromosome"/>
</dbReference>
<proteinExistence type="predicted"/>
<evidence type="ECO:0000313" key="4">
    <source>
        <dbReference type="Proteomes" id="UP000016943"/>
    </source>
</evidence>
<dbReference type="RefSeq" id="WP_020976268.1">
    <property type="nucleotide sequence ID" value="NC_022198.1"/>
</dbReference>
<dbReference type="SUPFAM" id="SSF101898">
    <property type="entry name" value="NHL repeat"/>
    <property type="match status" value="1"/>
</dbReference>
<sequence length="389" mass="39801">MHTRRLPRAFSSFRLHPTALSLASVALTSVSLVACTQMPGGLEEPGELGHATPVANPSDSTPAGEVVDGALSGMNILDDVAVLRAGGDAASTVLTVLPTTELASGGALGSDSPQAKEITIDAHCGEPSVGYTPAGGSNDENGGAKASTLVIACDDGIHLIDAAAGTDTRLDTGDKTYTTAALTTDGVLAAGNNQSLEVDVYRDFTADRGGELGQASTFKIDRAPDQLVATSSYPGNIAAINRSETAIQQLNLEKDTRGAALRVGTGVGQAVGATGVARDVIFATDTEGDHLNVYTMSPIVMLHQVAPVDDSPYALAWDTKRQLVWVASTGTNAVQGFDISSGVPEEVARLDSISDVAQLGVDTQGNLFAASATQLQKISAQAVDAAKKS</sequence>
<organism evidence="3 4">
    <name type="scientific">Corynebacterium argentoratense DSM 44202</name>
    <dbReference type="NCBI Taxonomy" id="1348662"/>
    <lineage>
        <taxon>Bacteria</taxon>
        <taxon>Bacillati</taxon>
        <taxon>Actinomycetota</taxon>
        <taxon>Actinomycetes</taxon>
        <taxon>Mycobacteriales</taxon>
        <taxon>Corynebacteriaceae</taxon>
        <taxon>Corynebacterium</taxon>
    </lineage>
</organism>
<evidence type="ECO:0008006" key="5">
    <source>
        <dbReference type="Google" id="ProtNLM"/>
    </source>
</evidence>
<evidence type="ECO:0000256" key="1">
    <source>
        <dbReference type="SAM" id="MobiDB-lite"/>
    </source>
</evidence>
<dbReference type="PROSITE" id="PS51257">
    <property type="entry name" value="PROKAR_LIPOPROTEIN"/>
    <property type="match status" value="1"/>
</dbReference>
<dbReference type="GeneID" id="78249762"/>
<dbReference type="EMBL" id="CP006365">
    <property type="protein sequence ID" value="AGU15116.1"/>
    <property type="molecule type" value="Genomic_DNA"/>
</dbReference>
<keyword evidence="2" id="KW-0732">Signal</keyword>
<keyword evidence="4" id="KW-1185">Reference proteome</keyword>
<protein>
    <recommendedName>
        <fullName evidence="5">Prolipoprotein LppL</fullName>
    </recommendedName>
</protein>
<reference evidence="3 4" key="1">
    <citation type="journal article" date="2013" name="Genome Announc.">
        <title>Whole-Genome Sequence of the Clinical Strain Corynebacterium argentoratense DSM 44202, Isolated from a Human Throat Specimen.</title>
        <authorList>
            <person name="Bomholt C."/>
            <person name="Glaub A."/>
            <person name="Gravermann K."/>
            <person name="Albersmeier A."/>
            <person name="Brinkrolf K."/>
            <person name="Ruckert C."/>
            <person name="Tauch A."/>
        </authorList>
    </citation>
    <scope>NUCLEOTIDE SEQUENCE [LARGE SCALE GENOMIC DNA]</scope>
    <source>
        <strain evidence="3">DSM 44202</strain>
    </source>
</reference>
<feature type="region of interest" description="Disordered" evidence="1">
    <location>
        <begin position="43"/>
        <end position="62"/>
    </location>
</feature>
<dbReference type="AlphaFoldDB" id="U3GY68"/>
<dbReference type="PATRIC" id="fig|1348662.3.peg.960"/>
<dbReference type="OrthoDB" id="4422274at2"/>
<feature type="signal peptide" evidence="2">
    <location>
        <begin position="1"/>
        <end position="34"/>
    </location>
</feature>
<dbReference type="HOGENOM" id="CLU_049426_0_0_11"/>